<name>A0A8H6XAM0_9AGAR</name>
<dbReference type="EMBL" id="JACAZI010000022">
    <property type="protein sequence ID" value="KAF7337117.1"/>
    <property type="molecule type" value="Genomic_DNA"/>
</dbReference>
<accession>A0A8H6XAM0</accession>
<organism evidence="1 2">
    <name type="scientific">Mycena venus</name>
    <dbReference type="NCBI Taxonomy" id="2733690"/>
    <lineage>
        <taxon>Eukaryota</taxon>
        <taxon>Fungi</taxon>
        <taxon>Dikarya</taxon>
        <taxon>Basidiomycota</taxon>
        <taxon>Agaricomycotina</taxon>
        <taxon>Agaricomycetes</taxon>
        <taxon>Agaricomycetidae</taxon>
        <taxon>Agaricales</taxon>
        <taxon>Marasmiineae</taxon>
        <taxon>Mycenaceae</taxon>
        <taxon>Mycena</taxon>
    </lineage>
</organism>
<evidence type="ECO:0000313" key="1">
    <source>
        <dbReference type="EMBL" id="KAF7337117.1"/>
    </source>
</evidence>
<reference evidence="1" key="1">
    <citation type="submission" date="2020-05" db="EMBL/GenBank/DDBJ databases">
        <title>Mycena genomes resolve the evolution of fungal bioluminescence.</title>
        <authorList>
            <person name="Tsai I.J."/>
        </authorList>
    </citation>
    <scope>NUCLEOTIDE SEQUENCE</scope>
    <source>
        <strain evidence="1">CCC161011</strain>
    </source>
</reference>
<protein>
    <submittedName>
        <fullName evidence="1">Uncharacterized protein</fullName>
    </submittedName>
</protein>
<dbReference type="OrthoDB" id="3045986at2759"/>
<proteinExistence type="predicted"/>
<dbReference type="AlphaFoldDB" id="A0A8H6XAM0"/>
<evidence type="ECO:0000313" key="2">
    <source>
        <dbReference type="Proteomes" id="UP000620124"/>
    </source>
</evidence>
<sequence length="135" mass="15220">MEAKIRTMPDDSSTQSNPAVFRGTCNAAISNSSARDLIMSDCTTNVTFTTVPAEPSDFRRIPLGDIDLRHEIQLYKPSGVVYRQSGRRSIHSAKIDHRSVTVALYHGDGAEEEWRDDIMNYMSFRRVNPFHVPSC</sequence>
<keyword evidence="2" id="KW-1185">Reference proteome</keyword>
<dbReference type="Proteomes" id="UP000620124">
    <property type="component" value="Unassembled WGS sequence"/>
</dbReference>
<comment type="caution">
    <text evidence="1">The sequence shown here is derived from an EMBL/GenBank/DDBJ whole genome shotgun (WGS) entry which is preliminary data.</text>
</comment>
<gene>
    <name evidence="1" type="ORF">MVEN_02149300</name>
</gene>